<sequence>MKLPERYCQEMRELLGKEYGAYLASFDQEPASGLRVNRRKLSPEEFSGITNFHLRKVPWIDNGFYYEGAVSAARHPHYYAGLYYIQEPSAMTPASRLPVEPGDRVLDLCAAPGGKATELGARLAGRGFLLANDISASRAGALLKNLELAGIPNLFVTSEDPARLADKYPQAFDKILVDAPCSGEGMFRRDGRMASYWENSGPETYTRVQEELLEQAYRMLRPGGRMLYSTCTFSVAENEKQILRLLEKHPDLSPEDAVPGFHGFEPGLLGLKEAVRIYPHRMEGEGHFLMLLKKEGEICRSGRPAGKTDGICSFRELPEAAKEFLGHVKKDFSEMNFRIQKDQLYCLLPGMEVRSGIRYLRTGLLAGTVRKQRFEPYQALAMALGMDEFDSVLDFSSEDPRTVKYLKGETISVGAEDTPTERGAGWQLVCTDGFPLGFGKMAGQNLKNKYHPGWRWQ</sequence>
<feature type="binding site" evidence="7">
    <location>
        <position position="133"/>
    </location>
    <ligand>
        <name>S-adenosyl-L-methionine</name>
        <dbReference type="ChEBI" id="CHEBI:59789"/>
    </ligand>
</feature>
<dbReference type="Gene3D" id="3.30.70.1170">
    <property type="entry name" value="Sun protein, domain 3"/>
    <property type="match status" value="1"/>
</dbReference>
<gene>
    <name evidence="9" type="ORF">IAB71_09555</name>
</gene>
<evidence type="ECO:0000256" key="6">
    <source>
        <dbReference type="ARBA" id="ARBA00022884"/>
    </source>
</evidence>
<dbReference type="PROSITE" id="PS51686">
    <property type="entry name" value="SAM_MT_RSMB_NOP"/>
    <property type="match status" value="1"/>
</dbReference>
<dbReference type="Pfam" id="PF01189">
    <property type="entry name" value="Methyltr_RsmB-F"/>
    <property type="match status" value="1"/>
</dbReference>
<dbReference type="PROSITE" id="PS01153">
    <property type="entry name" value="NOL1_NOP2_SUN"/>
    <property type="match status" value="1"/>
</dbReference>
<keyword evidence="3 7" id="KW-0489">Methyltransferase</keyword>
<dbReference type="Gene3D" id="3.40.50.150">
    <property type="entry name" value="Vaccinia Virus protein VP39"/>
    <property type="match status" value="1"/>
</dbReference>
<proteinExistence type="inferred from homology"/>
<accession>A0A9D1P4V7</accession>
<dbReference type="InterPro" id="IPR031340">
    <property type="entry name" value="RsmF_methylt_CI"/>
</dbReference>
<dbReference type="InterPro" id="IPR023267">
    <property type="entry name" value="RCMT"/>
</dbReference>
<dbReference type="InterPro" id="IPR027391">
    <property type="entry name" value="Nol1_Nop2_Fmu_2"/>
</dbReference>
<keyword evidence="4 7" id="KW-0808">Transferase</keyword>
<dbReference type="GO" id="GO:0003723">
    <property type="term" value="F:RNA binding"/>
    <property type="evidence" value="ECO:0007669"/>
    <property type="project" value="UniProtKB-UniRule"/>
</dbReference>
<comment type="caution">
    <text evidence="9">The sequence shown here is derived from an EMBL/GenBank/DDBJ whole genome shotgun (WGS) entry which is preliminary data.</text>
</comment>
<dbReference type="AlphaFoldDB" id="A0A9D1P4V7"/>
<evidence type="ECO:0000256" key="2">
    <source>
        <dbReference type="ARBA" id="ARBA00022490"/>
    </source>
</evidence>
<feature type="domain" description="SAM-dependent MTase RsmB/NOP-type" evidence="8">
    <location>
        <begin position="22"/>
        <end position="295"/>
    </location>
</feature>
<evidence type="ECO:0000313" key="9">
    <source>
        <dbReference type="EMBL" id="HIV26001.1"/>
    </source>
</evidence>
<reference evidence="9" key="1">
    <citation type="submission" date="2020-10" db="EMBL/GenBank/DDBJ databases">
        <authorList>
            <person name="Gilroy R."/>
        </authorList>
    </citation>
    <scope>NUCLEOTIDE SEQUENCE</scope>
    <source>
        <strain evidence="9">CHK188-20938</strain>
    </source>
</reference>
<dbReference type="PANTHER" id="PTHR22807">
    <property type="entry name" value="NOP2 YEAST -RELATED NOL1/NOP2/FMU SUN DOMAIN-CONTAINING"/>
    <property type="match status" value="1"/>
</dbReference>
<dbReference type="PANTHER" id="PTHR22807:SF30">
    <property type="entry name" value="28S RRNA (CYTOSINE(4447)-C(5))-METHYLTRANSFERASE-RELATED"/>
    <property type="match status" value="1"/>
</dbReference>
<dbReference type="CDD" id="cd02440">
    <property type="entry name" value="AdoMet_MTases"/>
    <property type="match status" value="1"/>
</dbReference>
<evidence type="ECO:0000259" key="8">
    <source>
        <dbReference type="PROSITE" id="PS51686"/>
    </source>
</evidence>
<protein>
    <submittedName>
        <fullName evidence="9">RsmB/NOP family class I SAM-dependent RNA methyltransferase</fullName>
    </submittedName>
</protein>
<dbReference type="Pfam" id="PF13636">
    <property type="entry name" value="Methyltranf_PUA"/>
    <property type="match status" value="1"/>
</dbReference>
<feature type="binding site" evidence="7">
    <location>
        <position position="178"/>
    </location>
    <ligand>
        <name>S-adenosyl-L-methionine</name>
        <dbReference type="ChEBI" id="CHEBI:59789"/>
    </ligand>
</feature>
<dbReference type="SUPFAM" id="SSF53335">
    <property type="entry name" value="S-adenosyl-L-methionine-dependent methyltransferases"/>
    <property type="match status" value="1"/>
</dbReference>
<dbReference type="Proteomes" id="UP000824169">
    <property type="component" value="Unassembled WGS sequence"/>
</dbReference>
<dbReference type="Pfam" id="PF17126">
    <property type="entry name" value="RsmF_methylt_CI"/>
    <property type="match status" value="1"/>
</dbReference>
<evidence type="ECO:0000256" key="5">
    <source>
        <dbReference type="ARBA" id="ARBA00022691"/>
    </source>
</evidence>
<dbReference type="InterPro" id="IPR001678">
    <property type="entry name" value="MeTrfase_RsmB-F_NOP2_dom"/>
</dbReference>
<dbReference type="Gene3D" id="2.30.130.60">
    <property type="match status" value="1"/>
</dbReference>
<dbReference type="Pfam" id="PF17125">
    <property type="entry name" value="Methyltr_RsmF_N"/>
    <property type="match status" value="1"/>
</dbReference>
<dbReference type="PRINTS" id="PR02008">
    <property type="entry name" value="RCMTFAMILY"/>
</dbReference>
<evidence type="ECO:0000256" key="1">
    <source>
        <dbReference type="ARBA" id="ARBA00007494"/>
    </source>
</evidence>
<evidence type="ECO:0000256" key="4">
    <source>
        <dbReference type="ARBA" id="ARBA00022679"/>
    </source>
</evidence>
<keyword evidence="6 7" id="KW-0694">RNA-binding</keyword>
<feature type="active site" description="Nucleophile" evidence="7">
    <location>
        <position position="231"/>
    </location>
</feature>
<evidence type="ECO:0000256" key="3">
    <source>
        <dbReference type="ARBA" id="ARBA00022603"/>
    </source>
</evidence>
<dbReference type="GO" id="GO:0001510">
    <property type="term" value="P:RNA methylation"/>
    <property type="evidence" value="ECO:0007669"/>
    <property type="project" value="InterPro"/>
</dbReference>
<evidence type="ECO:0000256" key="7">
    <source>
        <dbReference type="PROSITE-ProRule" id="PRU01023"/>
    </source>
</evidence>
<dbReference type="GO" id="GO:0008173">
    <property type="term" value="F:RNA methyltransferase activity"/>
    <property type="evidence" value="ECO:0007669"/>
    <property type="project" value="InterPro"/>
</dbReference>
<reference evidence="9" key="2">
    <citation type="journal article" date="2021" name="PeerJ">
        <title>Extensive microbial diversity within the chicken gut microbiome revealed by metagenomics and culture.</title>
        <authorList>
            <person name="Gilroy R."/>
            <person name="Ravi A."/>
            <person name="Getino M."/>
            <person name="Pursley I."/>
            <person name="Horton D.L."/>
            <person name="Alikhan N.F."/>
            <person name="Baker D."/>
            <person name="Gharbi K."/>
            <person name="Hall N."/>
            <person name="Watson M."/>
            <person name="Adriaenssens E.M."/>
            <person name="Foster-Nyarko E."/>
            <person name="Jarju S."/>
            <person name="Secka A."/>
            <person name="Antonio M."/>
            <person name="Oren A."/>
            <person name="Chaudhuri R.R."/>
            <person name="La Ragione R."/>
            <person name="Hildebrand F."/>
            <person name="Pallen M.J."/>
        </authorList>
    </citation>
    <scope>NUCLEOTIDE SEQUENCE</scope>
    <source>
        <strain evidence="9">CHK188-20938</strain>
    </source>
</reference>
<dbReference type="EMBL" id="DVOO01000029">
    <property type="protein sequence ID" value="HIV26001.1"/>
    <property type="molecule type" value="Genomic_DNA"/>
</dbReference>
<evidence type="ECO:0000313" key="10">
    <source>
        <dbReference type="Proteomes" id="UP000824169"/>
    </source>
</evidence>
<name>A0A9D1P4V7_9FIRM</name>
<dbReference type="CDD" id="cd21147">
    <property type="entry name" value="RsmF_methylt_CTD1"/>
    <property type="match status" value="1"/>
</dbReference>
<keyword evidence="5 7" id="KW-0949">S-adenosyl-L-methionine</keyword>
<dbReference type="InterPro" id="IPR049560">
    <property type="entry name" value="MeTrfase_RsmB-F_NOP2_cat"/>
</dbReference>
<feature type="binding site" evidence="7">
    <location>
        <begin position="109"/>
        <end position="115"/>
    </location>
    <ligand>
        <name>S-adenosyl-L-methionine</name>
        <dbReference type="ChEBI" id="CHEBI:59789"/>
    </ligand>
</feature>
<feature type="binding site" evidence="7">
    <location>
        <position position="160"/>
    </location>
    <ligand>
        <name>S-adenosyl-L-methionine</name>
        <dbReference type="ChEBI" id="CHEBI:59789"/>
    </ligand>
</feature>
<keyword evidence="2" id="KW-0963">Cytoplasm</keyword>
<dbReference type="InterPro" id="IPR029063">
    <property type="entry name" value="SAM-dependent_MTases_sf"/>
</dbReference>
<dbReference type="InterPro" id="IPR018314">
    <property type="entry name" value="RsmB/NOL1/NOP2-like_CS"/>
</dbReference>
<organism evidence="9 10">
    <name type="scientific">Candidatus Scatomonas pullistercoris</name>
    <dbReference type="NCBI Taxonomy" id="2840920"/>
    <lineage>
        <taxon>Bacteria</taxon>
        <taxon>Bacillati</taxon>
        <taxon>Bacillota</taxon>
        <taxon>Clostridia</taxon>
        <taxon>Lachnospirales</taxon>
        <taxon>Lachnospiraceae</taxon>
        <taxon>Lachnospiraceae incertae sedis</taxon>
        <taxon>Candidatus Scatomonas</taxon>
    </lineage>
</organism>
<dbReference type="InterPro" id="IPR031341">
    <property type="entry name" value="Methyltr_RsmF_N"/>
</dbReference>
<comment type="similarity">
    <text evidence="1 7">Belongs to the class I-like SAM-binding methyltransferase superfamily. RsmB/NOP family.</text>
</comment>